<keyword evidence="9" id="KW-0007">Acetylation</keyword>
<dbReference type="Proteomes" id="UP000694393">
    <property type="component" value="Unplaced"/>
</dbReference>
<keyword evidence="6" id="KW-0597">Phosphoprotein</keyword>
<dbReference type="InterPro" id="IPR041302">
    <property type="entry name" value="LRR_RI_cap"/>
</dbReference>
<evidence type="ECO:0000256" key="2">
    <source>
        <dbReference type="ARBA" id="ARBA00004496"/>
    </source>
</evidence>
<reference evidence="13" key="1">
    <citation type="submission" date="2025-08" db="UniProtKB">
        <authorList>
            <consortium name="Ensembl"/>
        </authorList>
    </citation>
    <scope>IDENTIFICATION</scope>
</reference>
<keyword evidence="5" id="KW-0963">Cytoplasm</keyword>
<keyword evidence="10" id="KW-0539">Nucleus</keyword>
<comment type="subunit">
    <text evidence="3">Forms high-affinity heterodimers with RNASE1, ANG and RNASE2.</text>
</comment>
<dbReference type="InterPro" id="IPR032675">
    <property type="entry name" value="LRR_dom_sf"/>
</dbReference>
<dbReference type="InterPro" id="IPR001611">
    <property type="entry name" value="Leu-rich_rpt"/>
</dbReference>
<evidence type="ECO:0000256" key="8">
    <source>
        <dbReference type="ARBA" id="ARBA00022737"/>
    </source>
</evidence>
<dbReference type="SMART" id="SM00368">
    <property type="entry name" value="LRR_RI"/>
    <property type="match status" value="13"/>
</dbReference>
<evidence type="ECO:0000256" key="3">
    <source>
        <dbReference type="ARBA" id="ARBA00011699"/>
    </source>
</evidence>
<reference evidence="13" key="2">
    <citation type="submission" date="2025-09" db="UniProtKB">
        <authorList>
            <consortium name="Ensembl"/>
        </authorList>
    </citation>
    <scope>IDENTIFICATION</scope>
</reference>
<dbReference type="InterPro" id="IPR050637">
    <property type="entry name" value="NLRP_innate_immun_reg"/>
</dbReference>
<dbReference type="CDD" id="cd00116">
    <property type="entry name" value="LRR_RI"/>
    <property type="match status" value="1"/>
</dbReference>
<evidence type="ECO:0000256" key="6">
    <source>
        <dbReference type="ARBA" id="ARBA00022553"/>
    </source>
</evidence>
<evidence type="ECO:0000256" key="12">
    <source>
        <dbReference type="ARBA" id="ARBA00049613"/>
    </source>
</evidence>
<name>A0A8C8RYI9_9SAUR</name>
<dbReference type="Pfam" id="PF18779">
    <property type="entry name" value="LRR_RI_capping"/>
    <property type="match status" value="1"/>
</dbReference>
<dbReference type="PANTHER" id="PTHR45690">
    <property type="entry name" value="NACHT, LRR AND PYD DOMAINS-CONTAINING PROTEIN 12"/>
    <property type="match status" value="1"/>
</dbReference>
<comment type="function">
    <text evidence="12">Ribonuclease inhibitor which inhibits RNASE1, RNASE2 and angiogenin (ANG). May play a role in redox homeostasis. Required to inhibit the cytotoxic tRNA ribonuclease activity of ANG in the cytoplasm in absence of stress. Relocates to the nucleus in response to stress, relieving inhibition of ANG in the cytoplasm, and inhibiting the angiogenic activity of ANG in the nucleus.</text>
</comment>
<sequence length="485" mass="52849">MGARFIPSFCLRRLPCFWNRKRDLASASKMELNIQCEELSASRWTELISSMKTSKTVRLDDCSLSASSCKDIGSVLSTNQTLSELTLSNNELGDSGVELLCKGLMTPSCRLQKLWLQNCNLTDACCKNLSSVLSTKQSLTELHLGDNKLGTSGVKVLCQGLMDPNCKLEKLQLEYCELTPDNCEMLSSALRTKSSLKALNISNNKLGDAAVKLLCQGLMDPNCNLQSLHLENCHITAASCGDLGTVLSMKPSLIELSVGENKIGDPGVALLCQGLLNPNCKIEKLWLWECGLTPASCKDLSHVLSTKESLTEVSLIGNELRDAGMELLCQGLKDPKAKLQALWIRECGLTAACCKSVRSVLGTNQTLRELHMGGNKIGDAGVEMICEGILNPNCNLRSLWLGNSELSAACCRSLATVISTKQCLTELDLSNNSLADDGMKKLCEALKHPNCKLQQLVLYDIYWSSEMDDELSVLEESIPGLKIIS</sequence>
<evidence type="ECO:0000256" key="1">
    <source>
        <dbReference type="ARBA" id="ARBA00004123"/>
    </source>
</evidence>
<comment type="subcellular location">
    <subcellularLocation>
        <location evidence="2">Cytoplasm</location>
    </subcellularLocation>
    <subcellularLocation>
        <location evidence="1">Nucleus</location>
    </subcellularLocation>
</comment>
<evidence type="ECO:0000313" key="14">
    <source>
        <dbReference type="Proteomes" id="UP000694393"/>
    </source>
</evidence>
<dbReference type="GO" id="GO:0005737">
    <property type="term" value="C:cytoplasm"/>
    <property type="evidence" value="ECO:0007669"/>
    <property type="project" value="UniProtKB-SubCell"/>
</dbReference>
<dbReference type="SUPFAM" id="SSF52047">
    <property type="entry name" value="RNI-like"/>
    <property type="match status" value="2"/>
</dbReference>
<protein>
    <recommendedName>
        <fullName evidence="4">Ribonuclease inhibitor</fullName>
    </recommendedName>
    <alternativeName>
        <fullName evidence="11">Ribonuclease/angiogenin inhibitor 1</fullName>
    </alternativeName>
</protein>
<dbReference type="Ensembl" id="ENSPCET00000013162.1">
    <property type="protein sequence ID" value="ENSPCEP00000012711.1"/>
    <property type="gene ID" value="ENSPCEG00000010109.1"/>
</dbReference>
<keyword evidence="8" id="KW-0677">Repeat</keyword>
<keyword evidence="14" id="KW-1185">Reference proteome</keyword>
<accession>A0A8C8RYI9</accession>
<dbReference type="Gene3D" id="3.80.10.10">
    <property type="entry name" value="Ribonuclease Inhibitor"/>
    <property type="match status" value="1"/>
</dbReference>
<dbReference type="AlphaFoldDB" id="A0A8C8RYI9"/>
<evidence type="ECO:0000256" key="7">
    <source>
        <dbReference type="ARBA" id="ARBA00022614"/>
    </source>
</evidence>
<evidence type="ECO:0000256" key="5">
    <source>
        <dbReference type="ARBA" id="ARBA00022490"/>
    </source>
</evidence>
<proteinExistence type="predicted"/>
<dbReference type="Pfam" id="PF13516">
    <property type="entry name" value="LRR_6"/>
    <property type="match status" value="7"/>
</dbReference>
<evidence type="ECO:0000256" key="9">
    <source>
        <dbReference type="ARBA" id="ARBA00022990"/>
    </source>
</evidence>
<dbReference type="PANTHER" id="PTHR45690:SF19">
    <property type="entry name" value="NACHT, LRR AND PYD DOMAINS-CONTAINING PROTEIN 3"/>
    <property type="match status" value="1"/>
</dbReference>
<evidence type="ECO:0000256" key="4">
    <source>
        <dbReference type="ARBA" id="ARBA00014554"/>
    </source>
</evidence>
<dbReference type="GO" id="GO:0005634">
    <property type="term" value="C:nucleus"/>
    <property type="evidence" value="ECO:0007669"/>
    <property type="project" value="UniProtKB-SubCell"/>
</dbReference>
<evidence type="ECO:0000256" key="10">
    <source>
        <dbReference type="ARBA" id="ARBA00023242"/>
    </source>
</evidence>
<organism evidence="13 14">
    <name type="scientific">Pelusios castaneus</name>
    <name type="common">West African mud turtle</name>
    <dbReference type="NCBI Taxonomy" id="367368"/>
    <lineage>
        <taxon>Eukaryota</taxon>
        <taxon>Metazoa</taxon>
        <taxon>Chordata</taxon>
        <taxon>Craniata</taxon>
        <taxon>Vertebrata</taxon>
        <taxon>Euteleostomi</taxon>
        <taxon>Archelosauria</taxon>
        <taxon>Testudinata</taxon>
        <taxon>Testudines</taxon>
        <taxon>Pleurodira</taxon>
        <taxon>Pelomedusidae</taxon>
        <taxon>Pelusios</taxon>
    </lineage>
</organism>
<evidence type="ECO:0000313" key="13">
    <source>
        <dbReference type="Ensembl" id="ENSPCEP00000012711.1"/>
    </source>
</evidence>
<evidence type="ECO:0000256" key="11">
    <source>
        <dbReference type="ARBA" id="ARBA00032534"/>
    </source>
</evidence>
<keyword evidence="7" id="KW-0433">Leucine-rich repeat</keyword>